<evidence type="ECO:0000256" key="4">
    <source>
        <dbReference type="SAM" id="MobiDB-lite"/>
    </source>
</evidence>
<gene>
    <name evidence="5" type="primary">RPL1</name>
    <name evidence="5" type="ORF">PCHDS_000328800</name>
</gene>
<dbReference type="Gene3D" id="3.40.50.790">
    <property type="match status" value="1"/>
</dbReference>
<proteinExistence type="inferred from homology"/>
<evidence type="ECO:0000313" key="5">
    <source>
        <dbReference type="EMBL" id="SCM23132.1"/>
    </source>
</evidence>
<evidence type="ECO:0000256" key="1">
    <source>
        <dbReference type="ARBA" id="ARBA00010531"/>
    </source>
</evidence>
<dbReference type="GO" id="GO:1990904">
    <property type="term" value="C:ribonucleoprotein complex"/>
    <property type="evidence" value="ECO:0007669"/>
    <property type="project" value="UniProtKB-KW"/>
</dbReference>
<organism evidence="5 6">
    <name type="scientific">Plasmodium chabaudi adami</name>
    <dbReference type="NCBI Taxonomy" id="5826"/>
    <lineage>
        <taxon>Eukaryota</taxon>
        <taxon>Sar</taxon>
        <taxon>Alveolata</taxon>
        <taxon>Apicomplexa</taxon>
        <taxon>Aconoidasida</taxon>
        <taxon>Haemosporida</taxon>
        <taxon>Plasmodiidae</taxon>
        <taxon>Plasmodium</taxon>
        <taxon>Plasmodium (Vinckeia)</taxon>
    </lineage>
</organism>
<dbReference type="GO" id="GO:0005840">
    <property type="term" value="C:ribosome"/>
    <property type="evidence" value="ECO:0007669"/>
    <property type="project" value="UniProtKB-KW"/>
</dbReference>
<dbReference type="PANTHER" id="PTHR36427">
    <property type="entry name" value="54S RIBOSOMAL PROTEIN L1, MITOCHONDRIAL"/>
    <property type="match status" value="1"/>
</dbReference>
<accession>A0A1C6YIX6</accession>
<keyword evidence="3" id="KW-0687">Ribonucleoprotein</keyword>
<dbReference type="EMBL" id="LT608192">
    <property type="protein sequence ID" value="SCM23132.1"/>
    <property type="molecule type" value="Genomic_DNA"/>
</dbReference>
<dbReference type="PANTHER" id="PTHR36427:SF3">
    <property type="entry name" value="LARGE RIBOSOMAL SUBUNIT PROTEIN UL1M"/>
    <property type="match status" value="1"/>
</dbReference>
<evidence type="ECO:0000256" key="3">
    <source>
        <dbReference type="ARBA" id="ARBA00023274"/>
    </source>
</evidence>
<reference evidence="5 6" key="1">
    <citation type="submission" date="2016-08" db="EMBL/GenBank/DDBJ databases">
        <authorList>
            <consortium name="Pathogen Informatics"/>
        </authorList>
    </citation>
    <scope>NUCLEOTIDE SEQUENCE [LARGE SCALE GENOMIC DNA]</scope>
    <source>
        <strain evidence="5 6">DS</strain>
    </source>
</reference>
<dbReference type="InterPro" id="IPR028364">
    <property type="entry name" value="Ribosomal_uL1/biogenesis"/>
</dbReference>
<dbReference type="Gene3D" id="3.30.190.20">
    <property type="match status" value="1"/>
</dbReference>
<evidence type="ECO:0000313" key="6">
    <source>
        <dbReference type="Proteomes" id="UP000507536"/>
    </source>
</evidence>
<dbReference type="SUPFAM" id="SSF56808">
    <property type="entry name" value="Ribosomal protein L1"/>
    <property type="match status" value="1"/>
</dbReference>
<protein>
    <submittedName>
        <fullName evidence="5">50S ribosomal protein L1, mitochondrial, putative</fullName>
    </submittedName>
</protein>
<feature type="region of interest" description="Disordered" evidence="4">
    <location>
        <begin position="51"/>
        <end position="70"/>
    </location>
</feature>
<dbReference type="Proteomes" id="UP000507536">
    <property type="component" value="Chromosome 12"/>
</dbReference>
<keyword evidence="2 5" id="KW-0689">Ribosomal protein</keyword>
<dbReference type="InterPro" id="IPR016095">
    <property type="entry name" value="Ribosomal_uL1_3-a/b-sand"/>
</dbReference>
<evidence type="ECO:0000256" key="2">
    <source>
        <dbReference type="ARBA" id="ARBA00022980"/>
    </source>
</evidence>
<comment type="similarity">
    <text evidence="1">Belongs to the universal ribosomal protein uL1 family.</text>
</comment>
<feature type="compositionally biased region" description="Basic and acidic residues" evidence="4">
    <location>
        <begin position="61"/>
        <end position="70"/>
    </location>
</feature>
<dbReference type="AlphaFoldDB" id="A0A1C6YIX6"/>
<feature type="compositionally biased region" description="Low complexity" evidence="4">
    <location>
        <begin position="51"/>
        <end position="60"/>
    </location>
</feature>
<dbReference type="CDD" id="cd00403">
    <property type="entry name" value="Ribosomal_L1"/>
    <property type="match status" value="1"/>
</dbReference>
<sequence>MRRNAYFCKNLFSYTQINVTRKCAKDIFFVEKRGRKYIPFYDEKKEKKKNINTGENVNNENKNEEDGKNKQKENYSIFWQNLMPPISPMKGLKLLLSFDTQLGQIDVNKEKPIDFNLIIKIDIKRESLRGMCNLTHSVDKKKKILVLIEEDNENLKKYGANYVGLDYINKIKNGWLDFDICITNFKNINKILPIAKILGPKKLMPNVKSNTLVDNLKETIIKIKSGNSIEYRSEQIDTNTFELYKNIYNLNKIDKNSLAHINVKIASTDMPFLHILDNIKSFVSEIVKNNIHSSHTDKENKSTFVWPPITKKINKPNKYYTQTSNILTNNSEDSSDSFILGGYLTLPGLPKFFLKPNLLYTHSDGYVN</sequence>
<name>A0A1C6YIX6_PLACE</name>
<dbReference type="Pfam" id="PF00687">
    <property type="entry name" value="Ribosomal_L1"/>
    <property type="match status" value="1"/>
</dbReference>
<dbReference type="InterPro" id="IPR023674">
    <property type="entry name" value="Ribosomal_uL1-like"/>
</dbReference>